<evidence type="ECO:0000313" key="2">
    <source>
        <dbReference type="EMBL" id="GMH22597.1"/>
    </source>
</evidence>
<evidence type="ECO:0000256" key="1">
    <source>
        <dbReference type="SAM" id="MobiDB-lite"/>
    </source>
</evidence>
<dbReference type="PANTHER" id="PTHR36019:SF3">
    <property type="entry name" value="PLANT_PROTEIN"/>
    <property type="match status" value="1"/>
</dbReference>
<organism evidence="2 3">
    <name type="scientific">Nepenthes gracilis</name>
    <name type="common">Slender pitcher plant</name>
    <dbReference type="NCBI Taxonomy" id="150966"/>
    <lineage>
        <taxon>Eukaryota</taxon>
        <taxon>Viridiplantae</taxon>
        <taxon>Streptophyta</taxon>
        <taxon>Embryophyta</taxon>
        <taxon>Tracheophyta</taxon>
        <taxon>Spermatophyta</taxon>
        <taxon>Magnoliopsida</taxon>
        <taxon>eudicotyledons</taxon>
        <taxon>Gunneridae</taxon>
        <taxon>Pentapetalae</taxon>
        <taxon>Caryophyllales</taxon>
        <taxon>Nepenthaceae</taxon>
        <taxon>Nepenthes</taxon>
    </lineage>
</organism>
<protein>
    <submittedName>
        <fullName evidence="2">Uncharacterized protein</fullName>
    </submittedName>
</protein>
<feature type="region of interest" description="Disordered" evidence="1">
    <location>
        <begin position="50"/>
        <end position="69"/>
    </location>
</feature>
<sequence>MSLNCLNCQVLHRTNSDDSRRLTNGVLCCKAMAGRSWSGNLTPPPYYEKAGSFGKTKNKVKPDRRRNGSAEIVEYGEEISEPKLLRSGGMRRDWSFECLDHIDMKRKLGT</sequence>
<dbReference type="AlphaFoldDB" id="A0AAD3T4L7"/>
<name>A0AAD3T4L7_NEPGR</name>
<dbReference type="PANTHER" id="PTHR36019">
    <property type="entry name" value="PLANT/PROTEIN"/>
    <property type="match status" value="1"/>
</dbReference>
<dbReference type="Proteomes" id="UP001279734">
    <property type="component" value="Unassembled WGS sequence"/>
</dbReference>
<evidence type="ECO:0000313" key="3">
    <source>
        <dbReference type="Proteomes" id="UP001279734"/>
    </source>
</evidence>
<gene>
    <name evidence="2" type="ORF">Nepgr_024440</name>
</gene>
<reference evidence="2" key="1">
    <citation type="submission" date="2023-05" db="EMBL/GenBank/DDBJ databases">
        <title>Nepenthes gracilis genome sequencing.</title>
        <authorList>
            <person name="Fukushima K."/>
        </authorList>
    </citation>
    <scope>NUCLEOTIDE SEQUENCE</scope>
    <source>
        <strain evidence="2">SING2019-196</strain>
    </source>
</reference>
<accession>A0AAD3T4L7</accession>
<comment type="caution">
    <text evidence="2">The sequence shown here is derived from an EMBL/GenBank/DDBJ whole genome shotgun (WGS) entry which is preliminary data.</text>
</comment>
<proteinExistence type="predicted"/>
<dbReference type="EMBL" id="BSYO01000025">
    <property type="protein sequence ID" value="GMH22597.1"/>
    <property type="molecule type" value="Genomic_DNA"/>
</dbReference>
<keyword evidence="3" id="KW-1185">Reference proteome</keyword>